<evidence type="ECO:0000313" key="6">
    <source>
        <dbReference type="Proteomes" id="UP000264056"/>
    </source>
</evidence>
<reference evidence="3 5" key="2">
    <citation type="submission" date="2018-08" db="EMBL/GenBank/DDBJ databases">
        <title>Draft genome of Streptococcus sp. nov. Z1.</title>
        <authorList>
            <person name="Tian Z."/>
        </authorList>
    </citation>
    <scope>NUCLEOTIDE SEQUENCE [LARGE SCALE GENOMIC DNA]</scope>
    <source>
        <strain evidence="3">Z1</strain>
        <strain evidence="5">Z1(2018)</strain>
    </source>
</reference>
<dbReference type="Proteomes" id="UP000264056">
    <property type="component" value="Unassembled WGS sequence"/>
</dbReference>
<dbReference type="EMBL" id="QVQY01000001">
    <property type="protein sequence ID" value="RFU51992.1"/>
    <property type="molecule type" value="Genomic_DNA"/>
</dbReference>
<name>A0A372KQI6_9STRE</name>
<dbReference type="KEGG" id="schj:DDV21_005345"/>
<reference evidence="4" key="3">
    <citation type="submission" date="2018-08" db="EMBL/GenBank/DDBJ databases">
        <title>Streptococcus chenjunshii sp. nov., isolated from stools sample of the Tibetan antelope in the Qinghai-Tibet plateau, China.</title>
        <authorList>
            <person name="Tian Z."/>
        </authorList>
    </citation>
    <scope>NUCLEOTIDE SEQUENCE [LARGE SCALE GENOMIC DNA]</scope>
    <source>
        <strain evidence="4">Z15</strain>
    </source>
</reference>
<accession>A0A346NC01</accession>
<sequence length="171" mass="19497">MRKNLEAAGQGSHQLLIQKLLVSTHYLTLFKDELILVEKTPSLLGGSFAPSLVQSELGDILKSIETLDKQERLIKSTFWYDEHAFNLLNKSLSIVDNWIEGIDRLVEVCEEKSVFHTILGESRARVFGVLADVFSSLKVINLSLKEDYVHPALFEQIRLMKLEEEALQQEQ</sequence>
<dbReference type="EMBL" id="CP031733">
    <property type="protein sequence ID" value="AXQ78546.1"/>
    <property type="molecule type" value="Genomic_DNA"/>
</dbReference>
<evidence type="ECO:0000313" key="3">
    <source>
        <dbReference type="EMBL" id="RFU54184.1"/>
    </source>
</evidence>
<organism evidence="3 5">
    <name type="scientific">Streptococcus chenjunshii</name>
    <dbReference type="NCBI Taxonomy" id="2173853"/>
    <lineage>
        <taxon>Bacteria</taxon>
        <taxon>Bacillati</taxon>
        <taxon>Bacillota</taxon>
        <taxon>Bacilli</taxon>
        <taxon>Lactobacillales</taxon>
        <taxon>Streptococcaceae</taxon>
        <taxon>Streptococcus</taxon>
    </lineage>
</organism>
<evidence type="ECO:0000313" key="5">
    <source>
        <dbReference type="Proteomes" id="UP000262901"/>
    </source>
</evidence>
<proteinExistence type="predicted"/>
<evidence type="ECO:0000313" key="2">
    <source>
        <dbReference type="EMBL" id="RFU51992.1"/>
    </source>
</evidence>
<evidence type="ECO:0000313" key="4">
    <source>
        <dbReference type="Proteomes" id="UP000246115"/>
    </source>
</evidence>
<reference evidence="1" key="4">
    <citation type="journal article" date="2019" name="Int. J. Syst. Evol. Microbiol.">
        <title>Streptococcus chenjunshii sp. nov. isolated from feces of Tibetan antelopes.</title>
        <authorList>
            <person name="Tian Z."/>
            <person name="Lu S."/>
            <person name="Jin D."/>
            <person name="Yang J."/>
            <person name="Pu J."/>
            <person name="Lai X.H."/>
            <person name="Bai X.N."/>
            <person name="Wu X.M."/>
            <person name="Li J."/>
            <person name="Wang S."/>
            <person name="Xu J."/>
        </authorList>
    </citation>
    <scope>NUCLEOTIDE SEQUENCE</scope>
    <source>
        <strain evidence="1">Z15</strain>
    </source>
</reference>
<dbReference type="EMBL" id="QVQZ01000001">
    <property type="protein sequence ID" value="RFU54184.1"/>
    <property type="molecule type" value="Genomic_DNA"/>
</dbReference>
<reference evidence="2 6" key="1">
    <citation type="submission" date="2018-08" db="EMBL/GenBank/DDBJ databases">
        <title>Draft genome of Streptococcus sp .nov. Z2.</title>
        <authorList>
            <person name="Tian Z."/>
        </authorList>
    </citation>
    <scope>NUCLEOTIDE SEQUENCE [LARGE SCALE GENOMIC DNA]</scope>
    <source>
        <strain evidence="2 6">Z2</strain>
    </source>
</reference>
<keyword evidence="6" id="KW-1185">Reference proteome</keyword>
<dbReference type="Proteomes" id="UP000246115">
    <property type="component" value="Chromosome"/>
</dbReference>
<protein>
    <submittedName>
        <fullName evidence="3">Uncharacterized protein</fullName>
    </submittedName>
</protein>
<dbReference type="OrthoDB" id="2237206at2"/>
<dbReference type="AlphaFoldDB" id="A0A372KQI6"/>
<evidence type="ECO:0000313" key="1">
    <source>
        <dbReference type="EMBL" id="AXQ78546.1"/>
    </source>
</evidence>
<accession>A0A372KQI6</accession>
<gene>
    <name evidence="1" type="ORF">DDV21_005345</name>
    <name evidence="2" type="ORF">DDV22_00700</name>
    <name evidence="3" type="ORF">DDV23_01255</name>
</gene>
<dbReference type="RefSeq" id="WP_116877281.1">
    <property type="nucleotide sequence ID" value="NZ_CP031733.1"/>
</dbReference>
<dbReference type="Proteomes" id="UP000262901">
    <property type="component" value="Unassembled WGS sequence"/>
</dbReference>